<dbReference type="Proteomes" id="UP000325672">
    <property type="component" value="Unassembled WGS sequence"/>
</dbReference>
<keyword evidence="2" id="KW-1185">Reference proteome</keyword>
<dbReference type="RefSeq" id="XP_031906809.1">
    <property type="nucleotide sequence ID" value="XM_032058234.1"/>
</dbReference>
<gene>
    <name evidence="1" type="ORF">BDV38DRAFT_276530</name>
</gene>
<accession>A0A5N6S7U8</accession>
<dbReference type="OrthoDB" id="10352991at2759"/>
<dbReference type="AlphaFoldDB" id="A0A5N6S7U8"/>
<protein>
    <submittedName>
        <fullName evidence="1">Uncharacterized protein</fullName>
    </submittedName>
</protein>
<evidence type="ECO:0000313" key="2">
    <source>
        <dbReference type="Proteomes" id="UP000325672"/>
    </source>
</evidence>
<dbReference type="EMBL" id="ML743702">
    <property type="protein sequence ID" value="KAE8130746.1"/>
    <property type="molecule type" value="Genomic_DNA"/>
</dbReference>
<proteinExistence type="predicted"/>
<name>A0A5N6S7U8_ASPPS</name>
<organism evidence="1 2">
    <name type="scientific">Aspergillus pseudotamarii</name>
    <dbReference type="NCBI Taxonomy" id="132259"/>
    <lineage>
        <taxon>Eukaryota</taxon>
        <taxon>Fungi</taxon>
        <taxon>Dikarya</taxon>
        <taxon>Ascomycota</taxon>
        <taxon>Pezizomycotina</taxon>
        <taxon>Eurotiomycetes</taxon>
        <taxon>Eurotiomycetidae</taxon>
        <taxon>Eurotiales</taxon>
        <taxon>Aspergillaceae</taxon>
        <taxon>Aspergillus</taxon>
        <taxon>Aspergillus subgen. Circumdati</taxon>
    </lineage>
</organism>
<evidence type="ECO:0000313" key="1">
    <source>
        <dbReference type="EMBL" id="KAE8130746.1"/>
    </source>
</evidence>
<sequence>MAAPFHSHGPHIKAVETTSMFVRGQNCLISVRKSALGFVPNPPGICSRSNEAALNDPLWFFRSGPSTSFTCSGDGKLDPMGVFES</sequence>
<reference evidence="1 2" key="1">
    <citation type="submission" date="2019-04" db="EMBL/GenBank/DDBJ databases">
        <title>Friends and foes A comparative genomics study of 23 Aspergillus species from section Flavi.</title>
        <authorList>
            <consortium name="DOE Joint Genome Institute"/>
            <person name="Kjaerbolling I."/>
            <person name="Vesth T."/>
            <person name="Frisvad J.C."/>
            <person name="Nybo J.L."/>
            <person name="Theobald S."/>
            <person name="Kildgaard S."/>
            <person name="Isbrandt T."/>
            <person name="Kuo A."/>
            <person name="Sato A."/>
            <person name="Lyhne E.K."/>
            <person name="Kogle M.E."/>
            <person name="Wiebenga A."/>
            <person name="Kun R.S."/>
            <person name="Lubbers R.J."/>
            <person name="Makela M.R."/>
            <person name="Barry K."/>
            <person name="Chovatia M."/>
            <person name="Clum A."/>
            <person name="Daum C."/>
            <person name="Haridas S."/>
            <person name="He G."/>
            <person name="LaButti K."/>
            <person name="Lipzen A."/>
            <person name="Mondo S."/>
            <person name="Riley R."/>
            <person name="Salamov A."/>
            <person name="Simmons B.A."/>
            <person name="Magnuson J.K."/>
            <person name="Henrissat B."/>
            <person name="Mortensen U.H."/>
            <person name="Larsen T.O."/>
            <person name="Devries R.P."/>
            <person name="Grigoriev I.V."/>
            <person name="Machida M."/>
            <person name="Baker S.E."/>
            <person name="Andersen M.R."/>
        </authorList>
    </citation>
    <scope>NUCLEOTIDE SEQUENCE [LARGE SCALE GENOMIC DNA]</scope>
    <source>
        <strain evidence="1 2">CBS 117625</strain>
    </source>
</reference>
<dbReference type="GeneID" id="43642444"/>